<dbReference type="CDD" id="cd07322">
    <property type="entry name" value="PriL_PriS_Eukaryotic"/>
    <property type="match status" value="1"/>
</dbReference>
<feature type="region of interest" description="Disordered" evidence="13">
    <location>
        <begin position="1"/>
        <end position="21"/>
    </location>
</feature>
<reference evidence="16" key="1">
    <citation type="submission" date="2025-08" db="UniProtKB">
        <authorList>
            <consortium name="RefSeq"/>
        </authorList>
    </citation>
    <scope>IDENTIFICATION</scope>
    <source>
        <tissue evidence="16">Gonad</tissue>
    </source>
</reference>
<comment type="subunit">
    <text evidence="10">Heterodimer of a catalytic subunit PRIM1 and a regulatory subunit PRIM2, also known as the DNA primase complex. Interacts via (C-terminus) with PRIM1. Component of the alpha DNA polymerase complex (also known as the alpha DNA polymerase-primase complex) consisting of four subunits: the catalytic subunit POLA1, the regulatory subunit POLA2, and the primase complex subunits PRIM1 and PRIM2 respectively. Within the complex, POLA1 directly interacts with PRIM2.</text>
</comment>
<keyword evidence="15" id="KW-1185">Reference proteome</keyword>
<evidence type="ECO:0000256" key="8">
    <source>
        <dbReference type="ARBA" id="ARBA00023014"/>
    </source>
</evidence>
<feature type="binding site" evidence="12">
    <location>
        <position position="435"/>
    </location>
    <ligand>
        <name>[4Fe-4S] cluster</name>
        <dbReference type="ChEBI" id="CHEBI:49883"/>
    </ligand>
</feature>
<evidence type="ECO:0000256" key="2">
    <source>
        <dbReference type="ARBA" id="ARBA00019038"/>
    </source>
</evidence>
<feature type="binding site" evidence="12">
    <location>
        <position position="395"/>
    </location>
    <ligand>
        <name>[4Fe-4S] cluster</name>
        <dbReference type="ChEBI" id="CHEBI:49883"/>
    </ligand>
</feature>
<sequence>MQFSGKRTKKSRRTVTLTGGRNESRYQHNLQFYTVPPNETVSLEEFETFAIDRLKVLKAVESAGIKYMKTSEQYTQKLEQEIKKLMPIAVRRTDVEGSMQDKDYDDRRKDHISHFILRLAYCKSEELRRWFLIQEMDLFRFRFGNENTDTIGHFLRQNDLDYRPIPEEEKRALRDDLKSSSYEMKGDKFETTDFYKVPFQEALDLVRARKVYLKKGYVYVPGSELVSIILSSFRGNLSKALAVTARALPTLQEDERLLKRLANLHTQYLGQDYSNRKATAGKVAPEDIEPLSKKSFPLCMRNLHETLRQEHHLRHGGRMQYGLFLKGIGLQLEDALRFWRSEFTKMMDGDKFDKSYSYNIRHNYGKEGKRTDYTPYSCMKVIMTNAPAAGDHHGCPFRHTDPELLKQRLQGYRVNSAGVQEIVDLVKGGHYQLACTKYFEITHNVDDAGFGLNHPNQYFEESQKVLNGGHAPKTTPHTPSIQRPKPIKKEMTAEFDDDFPMDEVEHLLTASQDTAVTEVAPE</sequence>
<dbReference type="InterPro" id="IPR016558">
    <property type="entry name" value="DNA_primase_lsu_euk"/>
</dbReference>
<organism evidence="15 16">
    <name type="scientific">Branchiostoma belcheri</name>
    <name type="common">Amphioxus</name>
    <dbReference type="NCBI Taxonomy" id="7741"/>
    <lineage>
        <taxon>Eukaryota</taxon>
        <taxon>Metazoa</taxon>
        <taxon>Chordata</taxon>
        <taxon>Cephalochordata</taxon>
        <taxon>Leptocardii</taxon>
        <taxon>Amphioxiformes</taxon>
        <taxon>Branchiostomatidae</taxon>
        <taxon>Branchiostoma</taxon>
    </lineage>
</organism>
<evidence type="ECO:0000256" key="5">
    <source>
        <dbReference type="ARBA" id="ARBA00022705"/>
    </source>
</evidence>
<evidence type="ECO:0000256" key="11">
    <source>
        <dbReference type="PIRNR" id="PIRNR009449"/>
    </source>
</evidence>
<keyword evidence="7 11" id="KW-0408">Iron</keyword>
<dbReference type="AlphaFoldDB" id="A0A6P4YKK7"/>
<evidence type="ECO:0000256" key="10">
    <source>
        <dbReference type="ARBA" id="ARBA00061902"/>
    </source>
</evidence>
<keyword evidence="4 11" id="KW-0639">Primosome</keyword>
<evidence type="ECO:0000256" key="3">
    <source>
        <dbReference type="ARBA" id="ARBA00022485"/>
    </source>
</evidence>
<evidence type="ECO:0000313" key="16">
    <source>
        <dbReference type="RefSeq" id="XP_019619232.1"/>
    </source>
</evidence>
<dbReference type="GO" id="GO:0006270">
    <property type="term" value="P:DNA replication initiation"/>
    <property type="evidence" value="ECO:0007669"/>
    <property type="project" value="UniProtKB-ARBA"/>
</dbReference>
<keyword evidence="3 11" id="KW-0004">4Fe-4S</keyword>
<dbReference type="SUPFAM" id="SSF140914">
    <property type="entry name" value="PriB N-terminal domain-like"/>
    <property type="match status" value="1"/>
</dbReference>
<comment type="function">
    <text evidence="11">DNA primase is the polymerase that synthesizes small RNA primers for the Okazaki fragments made during discontinuous DNA replication.</text>
</comment>
<keyword evidence="6 11" id="KW-0479">Metal-binding</keyword>
<dbReference type="OrthoDB" id="421393at2759"/>
<evidence type="ECO:0000256" key="13">
    <source>
        <dbReference type="SAM" id="MobiDB-lite"/>
    </source>
</evidence>
<feature type="domain" description="DNA primase large subunit C-terminal" evidence="14">
    <location>
        <begin position="290"/>
        <end position="459"/>
    </location>
</feature>
<dbReference type="GeneID" id="109466070"/>
<evidence type="ECO:0000256" key="12">
    <source>
        <dbReference type="PIRSR" id="PIRSR009449-1"/>
    </source>
</evidence>
<dbReference type="InterPro" id="IPR007238">
    <property type="entry name" value="DNA_primase_lsu_euk/arc"/>
</dbReference>
<dbReference type="RefSeq" id="XP_019619232.1">
    <property type="nucleotide sequence ID" value="XM_019763673.1"/>
</dbReference>
<gene>
    <name evidence="16" type="primary">LOC109466070</name>
</gene>
<dbReference type="GO" id="GO:0003677">
    <property type="term" value="F:DNA binding"/>
    <property type="evidence" value="ECO:0007669"/>
    <property type="project" value="UniProtKB-UniRule"/>
</dbReference>
<feature type="binding site" evidence="12">
    <location>
        <position position="378"/>
    </location>
    <ligand>
        <name>[4Fe-4S] cluster</name>
        <dbReference type="ChEBI" id="CHEBI:49883"/>
    </ligand>
</feature>
<comment type="similarity">
    <text evidence="1 11">Belongs to the eukaryotic-type primase large subunit family.</text>
</comment>
<keyword evidence="5 11" id="KW-0235">DNA replication</keyword>
<dbReference type="GO" id="GO:0006269">
    <property type="term" value="P:DNA replication, synthesis of primer"/>
    <property type="evidence" value="ECO:0007669"/>
    <property type="project" value="UniProtKB-KW"/>
</dbReference>
<dbReference type="InterPro" id="IPR058560">
    <property type="entry name" value="DNA_primase_C"/>
</dbReference>
<name>A0A6P4YKK7_BRABE</name>
<dbReference type="GO" id="GO:0005658">
    <property type="term" value="C:alpha DNA polymerase:primase complex"/>
    <property type="evidence" value="ECO:0007669"/>
    <property type="project" value="TreeGrafter"/>
</dbReference>
<keyword evidence="9 11" id="KW-0238">DNA-binding</keyword>
<feature type="compositionally biased region" description="Basic residues" evidence="13">
    <location>
        <begin position="1"/>
        <end position="13"/>
    </location>
</feature>
<dbReference type="Gene3D" id="1.20.930.80">
    <property type="match status" value="1"/>
</dbReference>
<evidence type="ECO:0000256" key="7">
    <source>
        <dbReference type="ARBA" id="ARBA00023004"/>
    </source>
</evidence>
<evidence type="ECO:0000256" key="6">
    <source>
        <dbReference type="ARBA" id="ARBA00022723"/>
    </source>
</evidence>
<dbReference type="FunFam" id="1.20.930.80:FF:000001">
    <property type="entry name" value="DNA primase large subunit"/>
    <property type="match status" value="1"/>
</dbReference>
<dbReference type="Pfam" id="PF04104">
    <property type="entry name" value="DNA_primase_lrg"/>
    <property type="match status" value="1"/>
</dbReference>
<dbReference type="PANTHER" id="PTHR10537">
    <property type="entry name" value="DNA PRIMASE LARGE SUBUNIT"/>
    <property type="match status" value="1"/>
</dbReference>
<evidence type="ECO:0000313" key="15">
    <source>
        <dbReference type="Proteomes" id="UP000515135"/>
    </source>
</evidence>
<feature type="binding site" evidence="12">
    <location>
        <position position="299"/>
    </location>
    <ligand>
        <name>[4Fe-4S] cluster</name>
        <dbReference type="ChEBI" id="CHEBI:49883"/>
    </ligand>
</feature>
<dbReference type="PANTHER" id="PTHR10537:SF3">
    <property type="entry name" value="DNA PRIMASE LARGE SUBUNIT"/>
    <property type="match status" value="1"/>
</dbReference>
<dbReference type="PIRSF" id="PIRSF009449">
    <property type="entry name" value="DNA_primase_large_subunit"/>
    <property type="match status" value="1"/>
</dbReference>
<dbReference type="GO" id="GO:0051539">
    <property type="term" value="F:4 iron, 4 sulfur cluster binding"/>
    <property type="evidence" value="ECO:0007669"/>
    <property type="project" value="UniProtKB-UniRule"/>
</dbReference>
<evidence type="ECO:0000256" key="9">
    <source>
        <dbReference type="ARBA" id="ARBA00023125"/>
    </source>
</evidence>
<dbReference type="Pfam" id="PF26466">
    <property type="entry name" value="DNA_primase_lrg_N"/>
    <property type="match status" value="1"/>
</dbReference>
<dbReference type="KEGG" id="bbel:109466070"/>
<proteinExistence type="inferred from homology"/>
<evidence type="ECO:0000259" key="14">
    <source>
        <dbReference type="Pfam" id="PF04104"/>
    </source>
</evidence>
<evidence type="ECO:0000256" key="1">
    <source>
        <dbReference type="ARBA" id="ARBA00010564"/>
    </source>
</evidence>
<dbReference type="Proteomes" id="UP000515135">
    <property type="component" value="Unplaced"/>
</dbReference>
<comment type="cofactor">
    <cofactor evidence="11">
        <name>[4Fe-4S] cluster</name>
        <dbReference type="ChEBI" id="CHEBI:49883"/>
    </cofactor>
    <text evidence="11">Binds 1 [4Fe-4S] cluster.</text>
</comment>
<dbReference type="GO" id="GO:0046872">
    <property type="term" value="F:metal ion binding"/>
    <property type="evidence" value="ECO:0007669"/>
    <property type="project" value="UniProtKB-UniRule"/>
</dbReference>
<keyword evidence="8 11" id="KW-0411">Iron-sulfur</keyword>
<protein>
    <recommendedName>
        <fullName evidence="2 11">DNA primase large subunit</fullName>
    </recommendedName>
</protein>
<accession>A0A6P4YKK7</accession>
<evidence type="ECO:0000256" key="4">
    <source>
        <dbReference type="ARBA" id="ARBA00022515"/>
    </source>
</evidence>